<dbReference type="PANTHER" id="PTHR43736">
    <property type="entry name" value="ADP-RIBOSE PYROPHOSPHATASE"/>
    <property type="match status" value="1"/>
</dbReference>
<dbReference type="PRINTS" id="PR00502">
    <property type="entry name" value="NUDIXFAMILY"/>
</dbReference>
<gene>
    <name evidence="3" type="ORF">IPA_04860</name>
</gene>
<dbReference type="KEGG" id="ipc:IPA_04860"/>
<evidence type="ECO:0000313" key="4">
    <source>
        <dbReference type="Proteomes" id="UP001063698"/>
    </source>
</evidence>
<dbReference type="Gene3D" id="3.90.79.10">
    <property type="entry name" value="Nucleoside Triphosphate Pyrophosphohydrolase"/>
    <property type="match status" value="1"/>
</dbReference>
<dbReference type="InterPro" id="IPR020084">
    <property type="entry name" value="NUDIX_hydrolase_CS"/>
</dbReference>
<dbReference type="InterPro" id="IPR000086">
    <property type="entry name" value="NUDIX_hydrolase_dom"/>
</dbReference>
<dbReference type="InterPro" id="IPR015797">
    <property type="entry name" value="NUDIX_hydrolase-like_dom_sf"/>
</dbReference>
<name>A0A977PK30_9CREN</name>
<evidence type="ECO:0000259" key="2">
    <source>
        <dbReference type="PROSITE" id="PS51462"/>
    </source>
</evidence>
<organism evidence="3 4">
    <name type="scientific">Ignicoccus pacificus DSM 13166</name>
    <dbReference type="NCBI Taxonomy" id="940294"/>
    <lineage>
        <taxon>Archaea</taxon>
        <taxon>Thermoproteota</taxon>
        <taxon>Thermoprotei</taxon>
        <taxon>Desulfurococcales</taxon>
        <taxon>Desulfurococcaceae</taxon>
        <taxon>Ignicoccus</taxon>
    </lineage>
</organism>
<protein>
    <submittedName>
        <fullName evidence="3">NUDIX hydrolase</fullName>
    </submittedName>
</protein>
<dbReference type="SUPFAM" id="SSF55811">
    <property type="entry name" value="Nudix"/>
    <property type="match status" value="1"/>
</dbReference>
<dbReference type="AlphaFoldDB" id="A0A977PK30"/>
<evidence type="ECO:0000313" key="3">
    <source>
        <dbReference type="EMBL" id="UXD21498.1"/>
    </source>
</evidence>
<sequence length="150" mass="16820">MENSMKCCPVLTVDTVVIDGDKVLLVKRGAEPFKGKWALPGGHVECGERVEDAALRELKEETGIDAELVTLLSVYSDPRRDPRGHYVSIAFIAVPKEKGQEPKASTDAKEARWFKIGEIPWNDLAFDHAQIIKDAFRMLLHLKREEGSTF</sequence>
<proteinExistence type="predicted"/>
<reference evidence="3" key="1">
    <citation type="submission" date="2013-11" db="EMBL/GenBank/DDBJ databases">
        <title>Comparative genomics of Ignicoccus.</title>
        <authorList>
            <person name="Podar M."/>
        </authorList>
    </citation>
    <scope>NUCLEOTIDE SEQUENCE</scope>
    <source>
        <strain evidence="3">DSM 13166</strain>
    </source>
</reference>
<dbReference type="Proteomes" id="UP001063698">
    <property type="component" value="Chromosome"/>
</dbReference>
<dbReference type="PANTHER" id="PTHR43736:SF1">
    <property type="entry name" value="DIHYDRONEOPTERIN TRIPHOSPHATE DIPHOSPHATASE"/>
    <property type="match status" value="1"/>
</dbReference>
<keyword evidence="1 3" id="KW-0378">Hydrolase</keyword>
<dbReference type="CDD" id="cd18873">
    <property type="entry name" value="NUDIX_NadM_like"/>
    <property type="match status" value="1"/>
</dbReference>
<dbReference type="Pfam" id="PF00293">
    <property type="entry name" value="NUDIX"/>
    <property type="match status" value="1"/>
</dbReference>
<dbReference type="PROSITE" id="PS51462">
    <property type="entry name" value="NUDIX"/>
    <property type="match status" value="1"/>
</dbReference>
<dbReference type="PROSITE" id="PS00893">
    <property type="entry name" value="NUDIX_BOX"/>
    <property type="match status" value="1"/>
</dbReference>
<accession>A0A977PK30</accession>
<keyword evidence="4" id="KW-1185">Reference proteome</keyword>
<feature type="domain" description="Nudix hydrolase" evidence="2">
    <location>
        <begin position="8"/>
        <end position="140"/>
    </location>
</feature>
<dbReference type="InterPro" id="IPR020476">
    <property type="entry name" value="Nudix_hydrolase"/>
</dbReference>
<evidence type="ECO:0000256" key="1">
    <source>
        <dbReference type="ARBA" id="ARBA00022801"/>
    </source>
</evidence>
<dbReference type="EMBL" id="CP006868">
    <property type="protein sequence ID" value="UXD21498.1"/>
    <property type="molecule type" value="Genomic_DNA"/>
</dbReference>
<dbReference type="GO" id="GO:0016787">
    <property type="term" value="F:hydrolase activity"/>
    <property type="evidence" value="ECO:0007669"/>
    <property type="project" value="UniProtKB-KW"/>
</dbReference>